<evidence type="ECO:0000256" key="3">
    <source>
        <dbReference type="ARBA" id="ARBA00022840"/>
    </source>
</evidence>
<comment type="similarity">
    <text evidence="1">Belongs to the helicase family. RecQ subfamily.</text>
</comment>
<dbReference type="GO" id="GO:0005694">
    <property type="term" value="C:chromosome"/>
    <property type="evidence" value="ECO:0007669"/>
    <property type="project" value="TreeGrafter"/>
</dbReference>
<evidence type="ECO:0000256" key="4">
    <source>
        <dbReference type="ARBA" id="ARBA00023125"/>
    </source>
</evidence>
<reference evidence="10" key="1">
    <citation type="submission" date="2020-04" db="EMBL/GenBank/DDBJ databases">
        <authorList>
            <person name="Alioto T."/>
            <person name="Alioto T."/>
            <person name="Gomez Garrido J."/>
        </authorList>
    </citation>
    <scope>NUCLEOTIDE SEQUENCE</scope>
    <source>
        <strain evidence="10">A484AB</strain>
    </source>
</reference>
<dbReference type="InterPro" id="IPR014001">
    <property type="entry name" value="Helicase_ATP-bd"/>
</dbReference>
<keyword evidence="6" id="KW-0539">Nucleus</keyword>
<dbReference type="GO" id="GO:0003677">
    <property type="term" value="F:DNA binding"/>
    <property type="evidence" value="ECO:0007669"/>
    <property type="project" value="UniProtKB-KW"/>
</dbReference>
<evidence type="ECO:0000256" key="7">
    <source>
        <dbReference type="ARBA" id="ARBA00034617"/>
    </source>
</evidence>
<evidence type="ECO:0000256" key="2">
    <source>
        <dbReference type="ARBA" id="ARBA00022741"/>
    </source>
</evidence>
<keyword evidence="5" id="KW-0413">Isomerase</keyword>
<dbReference type="Proteomes" id="UP001152795">
    <property type="component" value="Unassembled WGS sequence"/>
</dbReference>
<keyword evidence="10" id="KW-0378">Hydrolase</keyword>
<evidence type="ECO:0000256" key="6">
    <source>
        <dbReference type="ARBA" id="ARBA00023242"/>
    </source>
</evidence>
<keyword evidence="10" id="KW-0347">Helicase</keyword>
<evidence type="ECO:0000256" key="9">
    <source>
        <dbReference type="ARBA" id="ARBA00044542"/>
    </source>
</evidence>
<evidence type="ECO:0000313" key="11">
    <source>
        <dbReference type="Proteomes" id="UP001152795"/>
    </source>
</evidence>
<dbReference type="PROSITE" id="PS51194">
    <property type="entry name" value="HELICASE_CTER"/>
    <property type="match status" value="1"/>
</dbReference>
<dbReference type="Pfam" id="PF16124">
    <property type="entry name" value="RecQ_Zn_bind"/>
    <property type="match status" value="1"/>
</dbReference>
<gene>
    <name evidence="10" type="ORF">PACLA_8A061615</name>
</gene>
<keyword evidence="2" id="KW-0547">Nucleotide-binding</keyword>
<dbReference type="InterPro" id="IPR027417">
    <property type="entry name" value="P-loop_NTPase"/>
</dbReference>
<dbReference type="EMBL" id="CACRXK020012332">
    <property type="protein sequence ID" value="CAB4023128.1"/>
    <property type="molecule type" value="Genomic_DNA"/>
</dbReference>
<keyword evidence="11" id="KW-1185">Reference proteome</keyword>
<dbReference type="PANTHER" id="PTHR13710:SF153">
    <property type="entry name" value="RECQ-LIKE DNA HELICASE BLM"/>
    <property type="match status" value="1"/>
</dbReference>
<dbReference type="EC" id="5.6.2.4" evidence="8"/>
<dbReference type="SUPFAM" id="SSF52540">
    <property type="entry name" value="P-loop containing nucleoside triphosphate hydrolases"/>
    <property type="match status" value="1"/>
</dbReference>
<evidence type="ECO:0000313" key="10">
    <source>
        <dbReference type="EMBL" id="CAB4023128.1"/>
    </source>
</evidence>
<dbReference type="PROSITE" id="PS51192">
    <property type="entry name" value="HELICASE_ATP_BIND_1"/>
    <property type="match status" value="1"/>
</dbReference>
<evidence type="ECO:0000256" key="1">
    <source>
        <dbReference type="ARBA" id="ARBA00005446"/>
    </source>
</evidence>
<evidence type="ECO:0000256" key="8">
    <source>
        <dbReference type="ARBA" id="ARBA00034808"/>
    </source>
</evidence>
<dbReference type="Pfam" id="PF00271">
    <property type="entry name" value="Helicase_C"/>
    <property type="match status" value="1"/>
</dbReference>
<keyword evidence="3" id="KW-0067">ATP-binding</keyword>
<dbReference type="GO" id="GO:0043138">
    <property type="term" value="F:3'-5' DNA helicase activity"/>
    <property type="evidence" value="ECO:0007669"/>
    <property type="project" value="UniProtKB-EC"/>
</dbReference>
<comment type="caution">
    <text evidence="10">The sequence shown here is derived from an EMBL/GenBank/DDBJ whole genome shotgun (WGS) entry which is preliminary data.</text>
</comment>
<name>A0A6S7KRU9_PARCT</name>
<dbReference type="SMART" id="SM00487">
    <property type="entry name" value="DEXDc"/>
    <property type="match status" value="1"/>
</dbReference>
<dbReference type="InterPro" id="IPR011545">
    <property type="entry name" value="DEAD/DEAH_box_helicase_dom"/>
</dbReference>
<sequence>MADAPSKPDFLTVLGRLQYALKQTNYPILNFKPLQIKCLEYFLKGHDVVGVLPTGFGKSMLFHIMPYLIPVKTRKNIVLVVCPLNSIIEDQLRVLREMHITADVIQLAGNEQELVAEKLFSESDQNRQADPECTESEQMLDGVVKPMLLKHFSKEIVNGNTSIIFAHPEVLLSSEGRKLMGSKIFQDNVVGCVIDEAHCVQLWGEEFRKDFKELSVLKAFFPYVPTMALTATATPSLLEDLKYNLHLKKICKVVAVNPNRKNIFLVKKVRLSDHKQLESYDEILKPIANELLIQTENYPMTIIYMKLKYCAHAYRLFERILQDKQFLGKTTEPTARLFAQFHAPQTNLMKKELIEEIKKENSRVRVVFATSALGMGVNAPFVTQVIHITPPSNLESYMQEIGRAGRTGLQSYATLYYNKSDIGNNKKHIEESMKNYCRSEDTCLRQQLLDYFGFSITKQSKCCSVCDGEYGNAVGTINIVKKVRCLLDEDTVLKSLVNMVLSDYQTESTSDCSLLHSMSIDKDLADSIVKQVEYIQTESDLLNSFGIWDEVCSSKIFALISEHTLMCDEILTQEQDIF</sequence>
<dbReference type="AlphaFoldDB" id="A0A6S7KRU9"/>
<dbReference type="PANTHER" id="PTHR13710">
    <property type="entry name" value="DNA HELICASE RECQ FAMILY MEMBER"/>
    <property type="match status" value="1"/>
</dbReference>
<evidence type="ECO:0000256" key="5">
    <source>
        <dbReference type="ARBA" id="ARBA00023235"/>
    </source>
</evidence>
<dbReference type="InterPro" id="IPR032284">
    <property type="entry name" value="RecQ_Zn-bd"/>
</dbReference>
<dbReference type="GO" id="GO:0000724">
    <property type="term" value="P:double-strand break repair via homologous recombination"/>
    <property type="evidence" value="ECO:0007669"/>
    <property type="project" value="TreeGrafter"/>
</dbReference>
<dbReference type="SMART" id="SM00490">
    <property type="entry name" value="HELICc"/>
    <property type="match status" value="1"/>
</dbReference>
<dbReference type="GO" id="GO:0005737">
    <property type="term" value="C:cytoplasm"/>
    <property type="evidence" value="ECO:0007669"/>
    <property type="project" value="TreeGrafter"/>
</dbReference>
<accession>A0A6S7KRU9</accession>
<keyword evidence="4" id="KW-0238">DNA-binding</keyword>
<dbReference type="OrthoDB" id="5977677at2759"/>
<organism evidence="10 11">
    <name type="scientific">Paramuricea clavata</name>
    <name type="common">Red gorgonian</name>
    <name type="synonym">Violescent sea-whip</name>
    <dbReference type="NCBI Taxonomy" id="317549"/>
    <lineage>
        <taxon>Eukaryota</taxon>
        <taxon>Metazoa</taxon>
        <taxon>Cnidaria</taxon>
        <taxon>Anthozoa</taxon>
        <taxon>Octocorallia</taxon>
        <taxon>Malacalcyonacea</taxon>
        <taxon>Plexauridae</taxon>
        <taxon>Paramuricea</taxon>
    </lineage>
</organism>
<comment type="catalytic activity">
    <reaction evidence="7">
        <text>Couples ATP hydrolysis with the unwinding of duplex DNA by translocating in the 3'-5' direction.</text>
        <dbReference type="EC" id="5.6.2.4"/>
    </reaction>
</comment>
<protein>
    <recommendedName>
        <fullName evidence="8">DNA 3'-5' helicase</fullName>
        <ecNumber evidence="8">5.6.2.4</ecNumber>
    </recommendedName>
    <alternativeName>
        <fullName evidence="9">DNA 3'-5' helicase BLM</fullName>
    </alternativeName>
</protein>
<dbReference type="GO" id="GO:0005524">
    <property type="term" value="F:ATP binding"/>
    <property type="evidence" value="ECO:0007669"/>
    <property type="project" value="UniProtKB-KW"/>
</dbReference>
<proteinExistence type="inferred from homology"/>
<dbReference type="GO" id="GO:0005634">
    <property type="term" value="C:nucleus"/>
    <property type="evidence" value="ECO:0007669"/>
    <property type="project" value="TreeGrafter"/>
</dbReference>
<dbReference type="Pfam" id="PF00270">
    <property type="entry name" value="DEAD"/>
    <property type="match status" value="1"/>
</dbReference>
<dbReference type="InterPro" id="IPR001650">
    <property type="entry name" value="Helicase_C-like"/>
</dbReference>
<dbReference type="GO" id="GO:0009378">
    <property type="term" value="F:four-way junction helicase activity"/>
    <property type="evidence" value="ECO:0007669"/>
    <property type="project" value="TreeGrafter"/>
</dbReference>
<dbReference type="Gene3D" id="3.40.50.300">
    <property type="entry name" value="P-loop containing nucleotide triphosphate hydrolases"/>
    <property type="match status" value="2"/>
</dbReference>